<comment type="caution">
    <text evidence="3">The sequence shown here is derived from an EMBL/GenBank/DDBJ whole genome shotgun (WGS) entry which is preliminary data.</text>
</comment>
<dbReference type="OrthoDB" id="4590893at2759"/>
<keyword evidence="1" id="KW-0472">Membrane</keyword>
<reference evidence="3 4" key="3">
    <citation type="submission" date="2016-01" db="EMBL/GenBank/DDBJ databases">
        <title>Madurella mycetomatis genome sequencing.</title>
        <authorList>
            <person name="Van De Sande W."/>
        </authorList>
    </citation>
    <scope>NUCLEOTIDE SEQUENCE [LARGE SCALE GENOMIC DNA]</scope>
    <source>
        <strain evidence="3">Mm55</strain>
        <strain evidence="4">mm55</strain>
    </source>
</reference>
<dbReference type="EMBL" id="LCTW02000197">
    <property type="protein sequence ID" value="KXX76703.1"/>
    <property type="molecule type" value="Genomic_DNA"/>
</dbReference>
<dbReference type="EMBL" id="LCTW02000057">
    <property type="protein sequence ID" value="KXX80543.1"/>
    <property type="molecule type" value="Genomic_DNA"/>
</dbReference>
<organism evidence="3 4">
    <name type="scientific">Madurella mycetomatis</name>
    <dbReference type="NCBI Taxonomy" id="100816"/>
    <lineage>
        <taxon>Eukaryota</taxon>
        <taxon>Fungi</taxon>
        <taxon>Dikarya</taxon>
        <taxon>Ascomycota</taxon>
        <taxon>Pezizomycotina</taxon>
        <taxon>Sordariomycetes</taxon>
        <taxon>Sordariomycetidae</taxon>
        <taxon>Sordariales</taxon>
        <taxon>Sordariales incertae sedis</taxon>
        <taxon>Madurella</taxon>
    </lineage>
</organism>
<sequence length="184" mass="19767">MILFETTESVIEVLWDIAIAFFVVRLAAIYAALTAGAALLALLLLRHVPDLPLLPHLLPPGAGGWDGAPITLLFLASSALCSRFLIARYQIPRSGPFRLAVGVAAAVFGMVGQAVTRFVLYEAGWELDEGVMLSWEPWMGVMGAFAVMPVMWMGIEKGWEAGVKMGKSTENAVPAVGGPEKRKV</sequence>
<keyword evidence="4" id="KW-1185">Reference proteome</keyword>
<gene>
    <name evidence="3" type="ORF">MMYC01_202622</name>
    <name evidence="2" type="ORF">MMYC01_205800</name>
</gene>
<evidence type="ECO:0000313" key="3">
    <source>
        <dbReference type="EMBL" id="KXX80543.1"/>
    </source>
</evidence>
<dbReference type="Proteomes" id="UP000078237">
    <property type="component" value="Unassembled WGS sequence"/>
</dbReference>
<reference evidence="3" key="2">
    <citation type="submission" date="2015-06" db="EMBL/GenBank/DDBJ databases">
        <authorList>
            <person name="Hoefler B.C."/>
            <person name="Straight P.D."/>
        </authorList>
    </citation>
    <scope>NUCLEOTIDE SEQUENCE [LARGE SCALE GENOMIC DNA]</scope>
    <source>
        <strain evidence="3">Mm55</strain>
    </source>
</reference>
<dbReference type="VEuPathDB" id="FungiDB:MMYC01_202622"/>
<evidence type="ECO:0000313" key="4">
    <source>
        <dbReference type="Proteomes" id="UP000078237"/>
    </source>
</evidence>
<name>A0A175WAA8_9PEZI</name>
<evidence type="ECO:0000256" key="1">
    <source>
        <dbReference type="SAM" id="Phobius"/>
    </source>
</evidence>
<feature type="transmembrane region" description="Helical" evidence="1">
    <location>
        <begin position="65"/>
        <end position="85"/>
    </location>
</feature>
<reference evidence="4" key="1">
    <citation type="submission" date="2015-06" db="EMBL/GenBank/DDBJ databases">
        <authorList>
            <person name="van de Sande W.W.J."/>
        </authorList>
    </citation>
    <scope>NUCLEOTIDE SEQUENCE [LARGE SCALE GENOMIC DNA]</scope>
    <source>
        <strain evidence="4">mm55</strain>
    </source>
</reference>
<accession>A0A175WAA8</accession>
<keyword evidence="1" id="KW-1133">Transmembrane helix</keyword>
<dbReference type="VEuPathDB" id="FungiDB:MMYC01_205800"/>
<feature type="transmembrane region" description="Helical" evidence="1">
    <location>
        <begin position="97"/>
        <end position="115"/>
    </location>
</feature>
<protein>
    <submittedName>
        <fullName evidence="3">Uncharacterized protein</fullName>
    </submittedName>
</protein>
<keyword evidence="1" id="KW-0812">Transmembrane</keyword>
<feature type="transmembrane region" description="Helical" evidence="1">
    <location>
        <begin position="135"/>
        <end position="155"/>
    </location>
</feature>
<feature type="transmembrane region" description="Helical" evidence="1">
    <location>
        <begin position="12"/>
        <end position="45"/>
    </location>
</feature>
<proteinExistence type="predicted"/>
<evidence type="ECO:0000313" key="2">
    <source>
        <dbReference type="EMBL" id="KXX76703.1"/>
    </source>
</evidence>
<dbReference type="AlphaFoldDB" id="A0A175WAA8"/>